<evidence type="ECO:0000256" key="1">
    <source>
        <dbReference type="ARBA" id="ARBA00004123"/>
    </source>
</evidence>
<dbReference type="GO" id="GO:0006352">
    <property type="term" value="P:DNA-templated transcription initiation"/>
    <property type="evidence" value="ECO:0007669"/>
    <property type="project" value="InterPro"/>
</dbReference>
<dbReference type="InterPro" id="IPR005574">
    <property type="entry name" value="Rpb4/RPC9"/>
</dbReference>
<dbReference type="AlphaFoldDB" id="A0A388KW93"/>
<dbReference type="OMA" id="HRKTQNE"/>
<dbReference type="InterPro" id="IPR006590">
    <property type="entry name" value="RNA_pol_Rpb4/RPC9_core"/>
</dbReference>
<comment type="caution">
    <text evidence="5">The sequence shown here is derived from an EMBL/GenBank/DDBJ whole genome shotgun (WGS) entry which is preliminary data.</text>
</comment>
<keyword evidence="2" id="KW-0539">Nucleus</keyword>
<dbReference type="Pfam" id="PF03874">
    <property type="entry name" value="RNA_pol_Rpb4"/>
    <property type="match status" value="1"/>
</dbReference>
<dbReference type="Proteomes" id="UP000265515">
    <property type="component" value="Unassembled WGS sequence"/>
</dbReference>
<dbReference type="STRING" id="69332.A0A388KW93"/>
<comment type="similarity">
    <text evidence="3">Belongs to the eukaryotic RPB4 RNA polymerase subunit family.</text>
</comment>
<dbReference type="InterPro" id="IPR010997">
    <property type="entry name" value="HRDC-like_sf"/>
</dbReference>
<dbReference type="InterPro" id="IPR045222">
    <property type="entry name" value="Rpb4-like"/>
</dbReference>
<evidence type="ECO:0000256" key="2">
    <source>
        <dbReference type="ARBA" id="ARBA00023242"/>
    </source>
</evidence>
<dbReference type="EMBL" id="BFEA01000199">
    <property type="protein sequence ID" value="GBG74223.1"/>
    <property type="molecule type" value="Genomic_DNA"/>
</dbReference>
<dbReference type="SMART" id="SM00657">
    <property type="entry name" value="RPOL4c"/>
    <property type="match status" value="1"/>
</dbReference>
<name>A0A388KW93_CHABU</name>
<evidence type="ECO:0000259" key="4">
    <source>
        <dbReference type="SMART" id="SM00657"/>
    </source>
</evidence>
<keyword evidence="6" id="KW-1185">Reference proteome</keyword>
<dbReference type="GO" id="GO:0005665">
    <property type="term" value="C:RNA polymerase II, core complex"/>
    <property type="evidence" value="ECO:0007669"/>
    <property type="project" value="EnsemblPlants"/>
</dbReference>
<reference evidence="5 6" key="1">
    <citation type="journal article" date="2018" name="Cell">
        <title>The Chara Genome: Secondary Complexity and Implications for Plant Terrestrialization.</title>
        <authorList>
            <person name="Nishiyama T."/>
            <person name="Sakayama H."/>
            <person name="Vries J.D."/>
            <person name="Buschmann H."/>
            <person name="Saint-Marcoux D."/>
            <person name="Ullrich K.K."/>
            <person name="Haas F.B."/>
            <person name="Vanderstraeten L."/>
            <person name="Becker D."/>
            <person name="Lang D."/>
            <person name="Vosolsobe S."/>
            <person name="Rombauts S."/>
            <person name="Wilhelmsson P.K.I."/>
            <person name="Janitza P."/>
            <person name="Kern R."/>
            <person name="Heyl A."/>
            <person name="Rumpler F."/>
            <person name="Villalobos L.I.A.C."/>
            <person name="Clay J.M."/>
            <person name="Skokan R."/>
            <person name="Toyoda A."/>
            <person name="Suzuki Y."/>
            <person name="Kagoshima H."/>
            <person name="Schijlen E."/>
            <person name="Tajeshwar N."/>
            <person name="Catarino B."/>
            <person name="Hetherington A.J."/>
            <person name="Saltykova A."/>
            <person name="Bonnot C."/>
            <person name="Breuninger H."/>
            <person name="Symeonidi A."/>
            <person name="Radhakrishnan G.V."/>
            <person name="Van Nieuwerburgh F."/>
            <person name="Deforce D."/>
            <person name="Chang C."/>
            <person name="Karol K.G."/>
            <person name="Hedrich R."/>
            <person name="Ulvskov P."/>
            <person name="Glockner G."/>
            <person name="Delwiche C.F."/>
            <person name="Petrasek J."/>
            <person name="Van de Peer Y."/>
            <person name="Friml J."/>
            <person name="Beilby M."/>
            <person name="Dolan L."/>
            <person name="Kohara Y."/>
            <person name="Sugano S."/>
            <person name="Fujiyama A."/>
            <person name="Delaux P.-M."/>
            <person name="Quint M."/>
            <person name="TheiBen G."/>
            <person name="Hagemann M."/>
            <person name="Harholt J."/>
            <person name="Dunand C."/>
            <person name="Zachgo S."/>
            <person name="Langdale J."/>
            <person name="Maumus F."/>
            <person name="Straeten D.V.D."/>
            <person name="Gould S.B."/>
            <person name="Rensing S.A."/>
        </authorList>
    </citation>
    <scope>NUCLEOTIDE SEQUENCE [LARGE SCALE GENOMIC DNA]</scope>
    <source>
        <strain evidence="5 6">S276</strain>
    </source>
</reference>
<sequence length="143" mass="16255">MASRSVTEEEDASELKLGEEFQRAKCLMNAEVVTILEHKVRQLQEILGEDDPTATQISNVFDKSLAYVKRFSHYRNPEAVKQVRESLSRRGLAEFEICVIGNLVPDTVEEAKTLVPTLAQEGRFDDDAIESIVREIDNLKKFE</sequence>
<evidence type="ECO:0000256" key="3">
    <source>
        <dbReference type="ARBA" id="ARBA00025724"/>
    </source>
</evidence>
<dbReference type="GO" id="GO:0000166">
    <property type="term" value="F:nucleotide binding"/>
    <property type="evidence" value="ECO:0007669"/>
    <property type="project" value="InterPro"/>
</dbReference>
<gene>
    <name evidence="5" type="ORF">CBR_g17935</name>
</gene>
<protein>
    <recommendedName>
        <fullName evidence="4">RNA polymerase Rpb4/RPC9 core domain-containing protein</fullName>
    </recommendedName>
</protein>
<proteinExistence type="inferred from homology"/>
<evidence type="ECO:0000313" key="5">
    <source>
        <dbReference type="EMBL" id="GBG74223.1"/>
    </source>
</evidence>
<organism evidence="5 6">
    <name type="scientific">Chara braunii</name>
    <name type="common">Braun's stonewort</name>
    <dbReference type="NCBI Taxonomy" id="69332"/>
    <lineage>
        <taxon>Eukaryota</taxon>
        <taxon>Viridiplantae</taxon>
        <taxon>Streptophyta</taxon>
        <taxon>Charophyceae</taxon>
        <taxon>Charales</taxon>
        <taxon>Characeae</taxon>
        <taxon>Chara</taxon>
    </lineage>
</organism>
<feature type="domain" description="RNA polymerase Rpb4/RPC9 core" evidence="4">
    <location>
        <begin position="19"/>
        <end position="143"/>
    </location>
</feature>
<dbReference type="SUPFAM" id="SSF47819">
    <property type="entry name" value="HRDC-like"/>
    <property type="match status" value="1"/>
</dbReference>
<dbReference type="GO" id="GO:0003899">
    <property type="term" value="F:DNA-directed RNA polymerase activity"/>
    <property type="evidence" value="ECO:0007669"/>
    <property type="project" value="EnsemblPlants"/>
</dbReference>
<dbReference type="Gene3D" id="1.20.1250.40">
    <property type="match status" value="1"/>
</dbReference>
<dbReference type="PANTHER" id="PTHR21297">
    <property type="entry name" value="DNA-DIRECTED RNA POLYMERASE II"/>
    <property type="match status" value="1"/>
</dbReference>
<dbReference type="InterPro" id="IPR038324">
    <property type="entry name" value="Rpb4/RPC9_sf"/>
</dbReference>
<comment type="subcellular location">
    <subcellularLocation>
        <location evidence="1">Nucleus</location>
    </subcellularLocation>
</comment>
<dbReference type="OrthoDB" id="2186918at2759"/>
<dbReference type="Gramene" id="GBG74223">
    <property type="protein sequence ID" value="GBG74223"/>
    <property type="gene ID" value="CBR_g17935"/>
</dbReference>
<accession>A0A388KW93</accession>
<evidence type="ECO:0000313" key="6">
    <source>
        <dbReference type="Proteomes" id="UP000265515"/>
    </source>
</evidence>